<evidence type="ECO:0000313" key="2">
    <source>
        <dbReference type="EMBL" id="KAH7175685.1"/>
    </source>
</evidence>
<comment type="caution">
    <text evidence="2">The sequence shown here is derived from an EMBL/GenBank/DDBJ whole genome shotgun (WGS) entry which is preliminary data.</text>
</comment>
<dbReference type="Proteomes" id="UP000738349">
    <property type="component" value="Unassembled WGS sequence"/>
</dbReference>
<feature type="compositionally biased region" description="Polar residues" evidence="1">
    <location>
        <begin position="60"/>
        <end position="81"/>
    </location>
</feature>
<feature type="region of interest" description="Disordered" evidence="1">
    <location>
        <begin position="60"/>
        <end position="84"/>
    </location>
</feature>
<feature type="region of interest" description="Disordered" evidence="1">
    <location>
        <begin position="599"/>
        <end position="619"/>
    </location>
</feature>
<evidence type="ECO:0000256" key="1">
    <source>
        <dbReference type="SAM" id="MobiDB-lite"/>
    </source>
</evidence>
<sequence length="681" mass="74560">MLSDGSSKHNSPELEHHPYSHNLRTPLKLTKPRPDLVPRVSSFNLRALFARSAVADASNVATAGSDTPQGHDVNNGSSVPSESDLDLLSTENAPYYVFNPRSPGSAYCLYPGGTDAGTEFQVSKVPITLTVQDSGETAYLISMSNEDCVSSRRKSQITLWPRPQEVSSAQQCNVDTRLNEKPHEILPVYEWEAAYLGVEKQHSHIGHDNAEGTELVIPPSIMEKVNERLRPRQHFKDHIHIVDGSGKHVPGTSDVFLVDNRDVRDAIGIVVEGIRGSQGFSWEGGGGGIDNNHGNHFKPKLDGAINIILPSPVTPADPATTFSLPKTSYASLCAKDLQVHTRVRGMESEAMTTIVSRQSVAEITWTQNHPHVNQPGVHRVPGHSRAVSECGLLTPSTAHSSARCRSQPMCTGGFMLKHYTTSENGQDLPSGSVRRHGSQQTEDRDSVTGVKSFPRLLSHHCTNDWLTPNCKIGDTAQPIPDTLYHHGVDARLGSTSGILLNFPKEPTMTSLCDNIFVNDPFYINAGHLGASKVTDMPPVVIPQQRFGVSIGSASHRRRSSPTTALQSPIPEAQESLLPSLMQKIRQGSHKIFHCHQSQKGSEEIAQTPEEHHSDTNRRLRDSVVRQATLEPPKPDISGIYEAMTGTRRVVSRCRRGTCSEDGRPHTCENNIFTPLRAQSPV</sequence>
<organism evidence="2 3">
    <name type="scientific">Dactylonectria macrodidyma</name>
    <dbReference type="NCBI Taxonomy" id="307937"/>
    <lineage>
        <taxon>Eukaryota</taxon>
        <taxon>Fungi</taxon>
        <taxon>Dikarya</taxon>
        <taxon>Ascomycota</taxon>
        <taxon>Pezizomycotina</taxon>
        <taxon>Sordariomycetes</taxon>
        <taxon>Hypocreomycetidae</taxon>
        <taxon>Hypocreales</taxon>
        <taxon>Nectriaceae</taxon>
        <taxon>Dactylonectria</taxon>
    </lineage>
</organism>
<feature type="compositionally biased region" description="Basic and acidic residues" evidence="1">
    <location>
        <begin position="1"/>
        <end position="18"/>
    </location>
</feature>
<protein>
    <submittedName>
        <fullName evidence="2">Uncharacterized protein</fullName>
    </submittedName>
</protein>
<proteinExistence type="predicted"/>
<dbReference type="EMBL" id="JAGMUV010000001">
    <property type="protein sequence ID" value="KAH7175685.1"/>
    <property type="molecule type" value="Genomic_DNA"/>
</dbReference>
<feature type="compositionally biased region" description="Basic and acidic residues" evidence="1">
    <location>
        <begin position="608"/>
        <end position="619"/>
    </location>
</feature>
<keyword evidence="3" id="KW-1185">Reference proteome</keyword>
<accession>A0A9P9FS55</accession>
<evidence type="ECO:0000313" key="3">
    <source>
        <dbReference type="Proteomes" id="UP000738349"/>
    </source>
</evidence>
<dbReference type="AlphaFoldDB" id="A0A9P9FS55"/>
<dbReference type="OrthoDB" id="4837923at2759"/>
<name>A0A9P9FS55_9HYPO</name>
<feature type="region of interest" description="Disordered" evidence="1">
    <location>
        <begin position="421"/>
        <end position="449"/>
    </location>
</feature>
<feature type="region of interest" description="Disordered" evidence="1">
    <location>
        <begin position="1"/>
        <end position="34"/>
    </location>
</feature>
<gene>
    <name evidence="2" type="ORF">EDB81DRAFT_16612</name>
</gene>
<reference evidence="2" key="1">
    <citation type="journal article" date="2021" name="Nat. Commun.">
        <title>Genetic determinants of endophytism in the Arabidopsis root mycobiome.</title>
        <authorList>
            <person name="Mesny F."/>
            <person name="Miyauchi S."/>
            <person name="Thiergart T."/>
            <person name="Pickel B."/>
            <person name="Atanasova L."/>
            <person name="Karlsson M."/>
            <person name="Huettel B."/>
            <person name="Barry K.W."/>
            <person name="Haridas S."/>
            <person name="Chen C."/>
            <person name="Bauer D."/>
            <person name="Andreopoulos W."/>
            <person name="Pangilinan J."/>
            <person name="LaButti K."/>
            <person name="Riley R."/>
            <person name="Lipzen A."/>
            <person name="Clum A."/>
            <person name="Drula E."/>
            <person name="Henrissat B."/>
            <person name="Kohler A."/>
            <person name="Grigoriev I.V."/>
            <person name="Martin F.M."/>
            <person name="Hacquard S."/>
        </authorList>
    </citation>
    <scope>NUCLEOTIDE SEQUENCE</scope>
    <source>
        <strain evidence="2">MPI-CAGE-AT-0147</strain>
    </source>
</reference>